<sequence length="507" mass="57343">MWKKLFDTTLGDITVSHALEMLRNLFLAGWKRVPLVLIALVDGVVCCNNKTSNSPRVSKFIKDPGQAMRVRFSQQTTACYGFPLALQLFAFQGLPQLFCKIPDGARTATFLGDPTASKDIVTILRVEDILAVEADAAREKTGGRVLKDEKPCAGTVHRRNLRPCKPVVVIFIDESSSGDGGPGGPPQTGRCTHEDLKPWFAEQLKKLLTEFKHQLCEMEKNICRRLGVPEAPINKSRKRKANEDNHGQSEFQFSGRKQTWSPIRMAKKQNRWLVVQEGKNILMHFAPETATTHLKWYTQATKGDTPALFEREKCFENEYHNTSSPPFDENIADEGMRTPNAAEDCLQPENSGTAVTALTVYSNVLLVRPQSYVSPPKSTLTRRYRDEEHVPVAWEERNPNIYNSVKTVHASHPASSTYPSLHERSLKEISSELTIRGRYAEEAIDRCTPSVVDRYRREGSAIEDYDRSMYILYHRSMSSRETHDLVPANFKPKASPNYKITPNEFLT</sequence>
<organism evidence="2 3">
    <name type="scientific">Brassica cretica</name>
    <name type="common">Mustard</name>
    <dbReference type="NCBI Taxonomy" id="69181"/>
    <lineage>
        <taxon>Eukaryota</taxon>
        <taxon>Viridiplantae</taxon>
        <taxon>Streptophyta</taxon>
        <taxon>Embryophyta</taxon>
        <taxon>Tracheophyta</taxon>
        <taxon>Spermatophyta</taxon>
        <taxon>Magnoliopsida</taxon>
        <taxon>eudicotyledons</taxon>
        <taxon>Gunneridae</taxon>
        <taxon>Pentapetalae</taxon>
        <taxon>rosids</taxon>
        <taxon>malvids</taxon>
        <taxon>Brassicales</taxon>
        <taxon>Brassicaceae</taxon>
        <taxon>Brassiceae</taxon>
        <taxon>Brassica</taxon>
    </lineage>
</organism>
<name>A0ABQ7E7C8_BRACR</name>
<protein>
    <submittedName>
        <fullName evidence="2">Uncharacterized protein</fullName>
    </submittedName>
</protein>
<evidence type="ECO:0000313" key="2">
    <source>
        <dbReference type="EMBL" id="KAF3592732.1"/>
    </source>
</evidence>
<evidence type="ECO:0000313" key="3">
    <source>
        <dbReference type="Proteomes" id="UP000266723"/>
    </source>
</evidence>
<gene>
    <name evidence="2" type="ORF">DY000_02021632</name>
</gene>
<dbReference type="Proteomes" id="UP000266723">
    <property type="component" value="Unassembled WGS sequence"/>
</dbReference>
<reference evidence="2 3" key="1">
    <citation type="journal article" date="2020" name="BMC Genomics">
        <title>Intraspecific diversification of the crop wild relative Brassica cretica Lam. using demographic model selection.</title>
        <authorList>
            <person name="Kioukis A."/>
            <person name="Michalopoulou V.A."/>
            <person name="Briers L."/>
            <person name="Pirintsos S."/>
            <person name="Studholme D.J."/>
            <person name="Pavlidis P."/>
            <person name="Sarris P.F."/>
        </authorList>
    </citation>
    <scope>NUCLEOTIDE SEQUENCE [LARGE SCALE GENOMIC DNA]</scope>
    <source>
        <strain evidence="3">cv. PFS-1207/04</strain>
    </source>
</reference>
<proteinExistence type="predicted"/>
<evidence type="ECO:0000256" key="1">
    <source>
        <dbReference type="SAM" id="MobiDB-lite"/>
    </source>
</evidence>
<keyword evidence="3" id="KW-1185">Reference proteome</keyword>
<feature type="region of interest" description="Disordered" evidence="1">
    <location>
        <begin position="234"/>
        <end position="256"/>
    </location>
</feature>
<dbReference type="EMBL" id="QGKV02000299">
    <property type="protein sequence ID" value="KAF3592732.1"/>
    <property type="molecule type" value="Genomic_DNA"/>
</dbReference>
<comment type="caution">
    <text evidence="2">The sequence shown here is derived from an EMBL/GenBank/DDBJ whole genome shotgun (WGS) entry which is preliminary data.</text>
</comment>
<accession>A0ABQ7E7C8</accession>